<dbReference type="Pfam" id="PF02210">
    <property type="entry name" value="Laminin_G_2"/>
    <property type="match status" value="4"/>
</dbReference>
<dbReference type="FunFam" id="2.60.120.200:FF:000082">
    <property type="entry name" value="Contactin associated protein 1"/>
    <property type="match status" value="1"/>
</dbReference>
<dbReference type="SMART" id="SM00181">
    <property type="entry name" value="EGF"/>
    <property type="match status" value="2"/>
</dbReference>
<dbReference type="SMART" id="SM00294">
    <property type="entry name" value="4.1m"/>
    <property type="match status" value="1"/>
</dbReference>
<feature type="domain" description="EGF-like" evidence="19">
    <location>
        <begin position="525"/>
        <end position="562"/>
    </location>
</feature>
<feature type="domain" description="Laminin G" evidence="18">
    <location>
        <begin position="159"/>
        <end position="340"/>
    </location>
</feature>
<dbReference type="FunFam" id="2.60.120.1000:FF:000005">
    <property type="entry name" value="Contactin associated protein-like 2"/>
    <property type="match status" value="1"/>
</dbReference>
<name>A0A851CT78_CALVR</name>
<keyword evidence="9" id="KW-0130">Cell adhesion</keyword>
<dbReference type="InterPro" id="IPR000421">
    <property type="entry name" value="FA58C"/>
</dbReference>
<keyword evidence="13 15" id="KW-1015">Disulfide bond</keyword>
<dbReference type="InterPro" id="IPR008979">
    <property type="entry name" value="Galactose-bd-like_sf"/>
</dbReference>
<evidence type="ECO:0000259" key="19">
    <source>
        <dbReference type="PROSITE" id="PS50026"/>
    </source>
</evidence>
<dbReference type="GO" id="GO:0033010">
    <property type="term" value="C:paranodal junction"/>
    <property type="evidence" value="ECO:0007669"/>
    <property type="project" value="UniProtKB-SubCell"/>
</dbReference>
<evidence type="ECO:0000313" key="21">
    <source>
        <dbReference type="EMBL" id="NWI59732.1"/>
    </source>
</evidence>
<evidence type="ECO:0000256" key="7">
    <source>
        <dbReference type="ARBA" id="ARBA00022729"/>
    </source>
</evidence>
<dbReference type="PROSITE" id="PS50026">
    <property type="entry name" value="EGF_3"/>
    <property type="match status" value="2"/>
</dbReference>
<dbReference type="SMART" id="SM00231">
    <property type="entry name" value="FA58C"/>
    <property type="match status" value="1"/>
</dbReference>
<dbReference type="EMBL" id="WEIV01026284">
    <property type="protein sequence ID" value="NWI59732.1"/>
    <property type="molecule type" value="Genomic_DNA"/>
</dbReference>
<evidence type="ECO:0000256" key="14">
    <source>
        <dbReference type="PROSITE-ProRule" id="PRU00076"/>
    </source>
</evidence>
<evidence type="ECO:0000256" key="13">
    <source>
        <dbReference type="ARBA" id="ARBA00023157"/>
    </source>
</evidence>
<dbReference type="CDD" id="cd00057">
    <property type="entry name" value="FA58C"/>
    <property type="match status" value="1"/>
</dbReference>
<keyword evidence="4 14" id="KW-0245">EGF-like domain</keyword>
<dbReference type="PANTHER" id="PTHR15036:SF43">
    <property type="entry name" value="CONTACTIN-ASSOCIATED PROTEIN 1"/>
    <property type="match status" value="1"/>
</dbReference>
<dbReference type="Gene3D" id="2.60.120.200">
    <property type="match status" value="4"/>
</dbReference>
<gene>
    <name evidence="21" type="primary">Cntnap1</name>
    <name evidence="21" type="ORF">CALVIR_R00420</name>
</gene>
<keyword evidence="22" id="KW-1185">Reference proteome</keyword>
<dbReference type="CDD" id="cd00054">
    <property type="entry name" value="EGF_CA"/>
    <property type="match status" value="2"/>
</dbReference>
<comment type="caution">
    <text evidence="14">Lacks conserved residue(s) required for the propagation of feature annotation.</text>
</comment>
<evidence type="ECO:0000256" key="2">
    <source>
        <dbReference type="ARBA" id="ARBA00004479"/>
    </source>
</evidence>
<dbReference type="SMART" id="SM00282">
    <property type="entry name" value="LamG"/>
    <property type="match status" value="4"/>
</dbReference>
<feature type="domain" description="Laminin G" evidence="18">
    <location>
        <begin position="770"/>
        <end position="985"/>
    </location>
</feature>
<evidence type="ECO:0000256" key="1">
    <source>
        <dbReference type="ARBA" id="ARBA00004403"/>
    </source>
</evidence>
<evidence type="ECO:0000259" key="17">
    <source>
        <dbReference type="PROSITE" id="PS50022"/>
    </source>
</evidence>
<evidence type="ECO:0000256" key="11">
    <source>
        <dbReference type="ARBA" id="ARBA00022989"/>
    </source>
</evidence>
<evidence type="ECO:0000256" key="3">
    <source>
        <dbReference type="ARBA" id="ARBA00010241"/>
    </source>
</evidence>
<keyword evidence="12 16" id="KW-0472">Membrane</keyword>
<dbReference type="PROSITE" id="PS51406">
    <property type="entry name" value="FIBRINOGEN_C_2"/>
    <property type="match status" value="1"/>
</dbReference>
<dbReference type="SUPFAM" id="SSF49785">
    <property type="entry name" value="Galactose-binding domain-like"/>
    <property type="match status" value="1"/>
</dbReference>
<dbReference type="GO" id="GO:0016020">
    <property type="term" value="C:membrane"/>
    <property type="evidence" value="ECO:0007669"/>
    <property type="project" value="UniProtKB-SubCell"/>
</dbReference>
<evidence type="ECO:0000313" key="22">
    <source>
        <dbReference type="Proteomes" id="UP000642973"/>
    </source>
</evidence>
<feature type="non-terminal residue" evidence="21">
    <location>
        <position position="1328"/>
    </location>
</feature>
<evidence type="ECO:0000256" key="16">
    <source>
        <dbReference type="SAM" id="Phobius"/>
    </source>
</evidence>
<dbReference type="Gene3D" id="2.60.120.1000">
    <property type="match status" value="1"/>
</dbReference>
<dbReference type="CDD" id="cd00110">
    <property type="entry name" value="LamG"/>
    <property type="match status" value="4"/>
</dbReference>
<dbReference type="Gene3D" id="2.10.25.10">
    <property type="entry name" value="Laminin"/>
    <property type="match status" value="1"/>
</dbReference>
<feature type="domain" description="F5/8 type C" evidence="17">
    <location>
        <begin position="1"/>
        <end position="153"/>
    </location>
</feature>
<keyword evidence="11 16" id="KW-1133">Transmembrane helix</keyword>
<dbReference type="Proteomes" id="UP000642973">
    <property type="component" value="Unassembled WGS sequence"/>
</dbReference>
<dbReference type="Gene3D" id="2.60.120.260">
    <property type="entry name" value="Galactose-binding domain-like"/>
    <property type="match status" value="1"/>
</dbReference>
<dbReference type="InterPro" id="IPR013320">
    <property type="entry name" value="ConA-like_dom_sf"/>
</dbReference>
<organism evidence="21 22">
    <name type="scientific">Calyptomena viridis</name>
    <name type="common">Lesser green broadbill</name>
    <dbReference type="NCBI Taxonomy" id="135972"/>
    <lineage>
        <taxon>Eukaryota</taxon>
        <taxon>Metazoa</taxon>
        <taxon>Chordata</taxon>
        <taxon>Craniata</taxon>
        <taxon>Vertebrata</taxon>
        <taxon>Euteleostomi</taxon>
        <taxon>Archelosauria</taxon>
        <taxon>Archosauria</taxon>
        <taxon>Dinosauria</taxon>
        <taxon>Saurischia</taxon>
        <taxon>Theropoda</taxon>
        <taxon>Coelurosauria</taxon>
        <taxon>Aves</taxon>
        <taxon>Neognathae</taxon>
        <taxon>Neoaves</taxon>
        <taxon>Telluraves</taxon>
        <taxon>Australaves</taxon>
        <taxon>Passeriformes</taxon>
        <taxon>Eurylaimidae</taxon>
        <taxon>Calyptomena</taxon>
    </lineage>
</organism>
<evidence type="ECO:0000256" key="12">
    <source>
        <dbReference type="ARBA" id="ARBA00023136"/>
    </source>
</evidence>
<evidence type="ECO:0000256" key="8">
    <source>
        <dbReference type="ARBA" id="ARBA00022737"/>
    </source>
</evidence>
<dbReference type="InterPro" id="IPR036056">
    <property type="entry name" value="Fibrinogen-like_C"/>
</dbReference>
<comment type="subcellular location">
    <subcellularLocation>
        <location evidence="1">Cell junction</location>
        <location evidence="1">Paranodal septate junction</location>
    </subcellularLocation>
    <subcellularLocation>
        <location evidence="2">Membrane</location>
        <topology evidence="2">Single-pass type I membrane protein</topology>
    </subcellularLocation>
</comment>
<dbReference type="PROSITE" id="PS01286">
    <property type="entry name" value="FA58C_2"/>
    <property type="match status" value="1"/>
</dbReference>
<protein>
    <submittedName>
        <fullName evidence="21">CNTP1 protein</fullName>
    </submittedName>
</protein>
<proteinExistence type="inferred from homology"/>
<dbReference type="PANTHER" id="PTHR15036">
    <property type="entry name" value="PIKACHURIN-LIKE PROTEIN"/>
    <property type="match status" value="1"/>
</dbReference>
<keyword evidence="10" id="KW-0965">Cell junction</keyword>
<dbReference type="Pfam" id="PF00754">
    <property type="entry name" value="F5_F8_type_C"/>
    <property type="match status" value="1"/>
</dbReference>
<evidence type="ECO:0000259" key="20">
    <source>
        <dbReference type="PROSITE" id="PS51406"/>
    </source>
</evidence>
<keyword evidence="7" id="KW-0732">Signal</keyword>
<dbReference type="InterPro" id="IPR001791">
    <property type="entry name" value="Laminin_G"/>
</dbReference>
<reference evidence="21" key="1">
    <citation type="submission" date="2019-10" db="EMBL/GenBank/DDBJ databases">
        <title>Bird 10,000 Genomes (B10K) Project - Family phase.</title>
        <authorList>
            <person name="Zhang G."/>
        </authorList>
    </citation>
    <scope>NUCLEOTIDE SEQUENCE</scope>
    <source>
        <strain evidence="21">B10K-DU-002-55</strain>
        <tissue evidence="21">Muscle</tissue>
    </source>
</reference>
<dbReference type="PROSITE" id="PS01285">
    <property type="entry name" value="FA58C_1"/>
    <property type="match status" value="1"/>
</dbReference>
<feature type="domain" description="Fibrinogen C-terminal" evidence="20">
    <location>
        <begin position="561"/>
        <end position="616"/>
    </location>
</feature>
<evidence type="ECO:0000256" key="9">
    <source>
        <dbReference type="ARBA" id="ARBA00022889"/>
    </source>
</evidence>
<accession>A0A851CT78</accession>
<evidence type="ECO:0000256" key="15">
    <source>
        <dbReference type="PROSITE-ProRule" id="PRU00122"/>
    </source>
</evidence>
<dbReference type="GO" id="GO:0007155">
    <property type="term" value="P:cell adhesion"/>
    <property type="evidence" value="ECO:0007669"/>
    <property type="project" value="UniProtKB-KW"/>
</dbReference>
<evidence type="ECO:0000256" key="6">
    <source>
        <dbReference type="ARBA" id="ARBA00022692"/>
    </source>
</evidence>
<dbReference type="InterPro" id="IPR000742">
    <property type="entry name" value="EGF"/>
</dbReference>
<keyword evidence="6 16" id="KW-0812">Transmembrane</keyword>
<comment type="similarity">
    <text evidence="3">Belongs to the neurexin family.</text>
</comment>
<dbReference type="InterPro" id="IPR002181">
    <property type="entry name" value="Fibrinogen_a/b/g_C_dom"/>
</dbReference>
<evidence type="ECO:0000256" key="10">
    <source>
        <dbReference type="ARBA" id="ARBA00022949"/>
    </source>
</evidence>
<dbReference type="InterPro" id="IPR003585">
    <property type="entry name" value="Neurexin-like"/>
</dbReference>
<evidence type="ECO:0000259" key="18">
    <source>
        <dbReference type="PROSITE" id="PS50025"/>
    </source>
</evidence>
<keyword evidence="5" id="KW-0597">Phosphoprotein</keyword>
<feature type="non-terminal residue" evidence="21">
    <location>
        <position position="1"/>
    </location>
</feature>
<feature type="domain" description="Laminin G" evidence="18">
    <location>
        <begin position="1045"/>
        <end position="1234"/>
    </location>
</feature>
<dbReference type="Pfam" id="PF00008">
    <property type="entry name" value="EGF"/>
    <property type="match status" value="1"/>
</dbReference>
<sequence length="1328" mass="149616">PSPTLPTGPCYDELVAPLYSYSIGASSRYNIFYSASFARLHSTSGWSPDPRDKQPWLQIDLMQKHRINAVATQGTFNTYDWLTRYIVLYGDHPTSWKPFFQQGSNWTFFGNVNESGVVRHDLHYPILARYIRIIPVAWNPRGKIGLRLGLYGCPYRSHVLYFDGDDAISYRFRARRISTFEDDISFNFKTLEQDGVLMHGEGSQGDYITVELKQAQLLLHISLGSSPLHASEGHTTVAVGSLLDDQHWHSLHIERLGHYVNLTLDGEVKRFRCRGTFNQLDLETEIFFGGVIDQDKQHLTYRQNFRGCVENIIFNGVNIADLARHRRPNIRFEGSVGHYCQDQLNTPITFAGINNYVRVPGIPRRNRLAVSFRFRSWDTAGLLLYTGFSDHLGSLEMVLSEGQINVSIAQPGKKKLEFAAGHRLNDGFWHSVHLVARDGSAVVTIDDDDGAEFRVAHPFQLRTGSQYFFGGCPKPASVTGCRSNQTAFHGCLQMLNVDMQPVDLELLVQHPMAQYHNVFFNVCGITDRCTPNLCEHDSRCIQSWDDFMCICDLTGYKGETCHKSLYKESCDAYRISGKTSGNYTIDPDGSGPLKPFMVYCDIREDRAWTIIRHNRHYATRVTGSSVDQPYLGAVEYWNASWAEVSALANASEYCEQRIELHCYSSRLLNTPSGLPFSFWMGRNDERHYYWGGSQPGIQRCACGLDKNCADPQYFCNCDADHALWRTDKGLLTFVDHLPVTQVVVGDTNRSGSEAQFLLGPLRCYGDRNTWNTVSFNRGAALLFPTFQANHSLDISFYFKTTALSGVFLENPGTRNYIRIELNSTGGRGCRALGGGVAGAPSQHHVLAATRDVVFIYDIGNGDENLTVRSVVPWNDDEWHQVKAELNVKLARLRVDKLPWVVRPAPPQSFVRLDFDRPLYVGESPRPRPRTPRLLSHRVLSLGPTAGAAEHKMRPFLGCLRALRMNGVTLNLEGKANETEGVRVNCTGYCQDPPVPCQNSGLCVERYSHYSCNCSVSAFTGPFCNHDVGGYFEEGTWVRYNILPMSLYAAREFASIVSSPWQPLPGYNLTSEEVSFSFSTTSAPAVLLYVSTFVKDYMAVLIKDDGTLQLRYQLGTSPYVFALTTKPVTDGRPHRVNITRLHRTLYTQVDYFPVMEQQFSLFVDSKLDSPKNLYLGRVMETGVIDPEIQRYNTPGFSGCLSGVKFNTLVPLKAIFHPTSALRPYSIRGELVESSCASVLPLTTILIPPEMDPWYMGIEFPHVHDDGWIGIIIGFVIFLLLLLAGLLVLLYFYHHRYKGSYHTNEPKAIQDYGSATKPAPARKDQNLPQI</sequence>
<feature type="disulfide bond" evidence="15">
    <location>
        <begin position="958"/>
        <end position="985"/>
    </location>
</feature>
<dbReference type="FunFam" id="2.60.120.260:FF:000016">
    <property type="entry name" value="Contactin-associated protein-like 4 isoform 1"/>
    <property type="match status" value="1"/>
</dbReference>
<evidence type="ECO:0000256" key="4">
    <source>
        <dbReference type="ARBA" id="ARBA00022536"/>
    </source>
</evidence>
<feature type="domain" description="EGF-like" evidence="19">
    <location>
        <begin position="986"/>
        <end position="1024"/>
    </location>
</feature>
<dbReference type="SUPFAM" id="SSF57196">
    <property type="entry name" value="EGF/Laminin"/>
    <property type="match status" value="1"/>
</dbReference>
<keyword evidence="8" id="KW-0677">Repeat</keyword>
<comment type="caution">
    <text evidence="21">The sequence shown here is derived from an EMBL/GenBank/DDBJ whole genome shotgun (WGS) entry which is preliminary data.</text>
</comment>
<dbReference type="InterPro" id="IPR050372">
    <property type="entry name" value="Neurexin-related_CASP"/>
</dbReference>
<dbReference type="PROSITE" id="PS50022">
    <property type="entry name" value="FA58C_3"/>
    <property type="match status" value="1"/>
</dbReference>
<dbReference type="SUPFAM" id="SSF56496">
    <property type="entry name" value="Fibrinogen C-terminal domain-like"/>
    <property type="match status" value="1"/>
</dbReference>
<feature type="transmembrane region" description="Helical" evidence="16">
    <location>
        <begin position="1266"/>
        <end position="1291"/>
    </location>
</feature>
<dbReference type="PROSITE" id="PS50025">
    <property type="entry name" value="LAM_G_DOMAIN"/>
    <property type="match status" value="4"/>
</dbReference>
<dbReference type="SUPFAM" id="SSF49899">
    <property type="entry name" value="Concanavalin A-like lectins/glucanases"/>
    <property type="match status" value="4"/>
</dbReference>
<evidence type="ECO:0000256" key="5">
    <source>
        <dbReference type="ARBA" id="ARBA00022553"/>
    </source>
</evidence>
<feature type="domain" description="Laminin G" evidence="18">
    <location>
        <begin position="346"/>
        <end position="523"/>
    </location>
</feature>